<dbReference type="InterPro" id="IPR002558">
    <property type="entry name" value="ILWEQ_dom"/>
</dbReference>
<dbReference type="Pfam" id="PF25177">
    <property type="entry name" value="Talin_VBS2"/>
    <property type="match status" value="1"/>
</dbReference>
<evidence type="ECO:0000313" key="8">
    <source>
        <dbReference type="EMBL" id="KAH9413840.1"/>
    </source>
</evidence>
<dbReference type="Pfam" id="PF01608">
    <property type="entry name" value="I_LWEQ"/>
    <property type="match status" value="1"/>
</dbReference>
<dbReference type="SUPFAM" id="SSF54236">
    <property type="entry name" value="Ubiquitin-like"/>
    <property type="match status" value="1"/>
</dbReference>
<protein>
    <submittedName>
        <fullName evidence="8">Talin-1</fullName>
    </submittedName>
</protein>
<dbReference type="InterPro" id="IPR029071">
    <property type="entry name" value="Ubiquitin-like_domsf"/>
</dbReference>
<reference evidence="8 9" key="2">
    <citation type="journal article" date="2022" name="Mol. Biol. Evol.">
        <title>Comparative Genomics Reveals Insights into the Divergent Evolution of Astigmatic Mites and Household Pest Adaptations.</title>
        <authorList>
            <person name="Xiong Q."/>
            <person name="Wan A.T."/>
            <person name="Liu X."/>
            <person name="Fung C.S."/>
            <person name="Xiao X."/>
            <person name="Malainual N."/>
            <person name="Hou J."/>
            <person name="Wang L."/>
            <person name="Wang M."/>
            <person name="Yang K.Y."/>
            <person name="Cui Y."/>
            <person name="Leung E.L."/>
            <person name="Nong W."/>
            <person name="Shin S.K."/>
            <person name="Au S.W."/>
            <person name="Jeong K.Y."/>
            <person name="Chew F.T."/>
            <person name="Hui J.H."/>
            <person name="Leung T.F."/>
            <person name="Tungtrongchitr A."/>
            <person name="Zhong N."/>
            <person name="Liu Z."/>
            <person name="Tsui S.K."/>
        </authorList>
    </citation>
    <scope>NUCLEOTIDE SEQUENCE [LARGE SCALE GENOMIC DNA]</scope>
    <source>
        <strain evidence="8">Derp</strain>
    </source>
</reference>
<dbReference type="InterPro" id="IPR037438">
    <property type="entry name" value="Talin1/2-RS"/>
</dbReference>
<dbReference type="SUPFAM" id="SSF109885">
    <property type="entry name" value="I/LWEQ domain"/>
    <property type="match status" value="4"/>
</dbReference>
<dbReference type="Pfam" id="PF08913">
    <property type="entry name" value="VBS"/>
    <property type="match status" value="1"/>
</dbReference>
<dbReference type="CDD" id="cd10569">
    <property type="entry name" value="FERM_C_Talin"/>
    <property type="match status" value="1"/>
</dbReference>
<dbReference type="Pfam" id="PF21896">
    <property type="entry name" value="Talin_IBS2B"/>
    <property type="match status" value="4"/>
</dbReference>
<dbReference type="PANTHER" id="PTHR19981">
    <property type="entry name" value="TALIN"/>
    <property type="match status" value="1"/>
</dbReference>
<dbReference type="Gene3D" id="3.10.20.90">
    <property type="entry name" value="Phosphatidylinositol 3-kinase Catalytic Subunit, Chain A, domain 1"/>
    <property type="match status" value="2"/>
</dbReference>
<dbReference type="Pfam" id="PF21692">
    <property type="entry name" value="Talin_R4"/>
    <property type="match status" value="1"/>
</dbReference>
<dbReference type="InterPro" id="IPR057346">
    <property type="entry name" value="Talin1/2_VBS2"/>
</dbReference>
<dbReference type="SMART" id="SM00295">
    <property type="entry name" value="B41"/>
    <property type="match status" value="1"/>
</dbReference>
<evidence type="ECO:0000259" key="6">
    <source>
        <dbReference type="PROSITE" id="PS50057"/>
    </source>
</evidence>
<dbReference type="InterPro" id="IPR035963">
    <property type="entry name" value="FERM_2"/>
</dbReference>
<sequence length="2634" mass="286864">MSKLSLKIHFPGGPESPETTIKKIQLDSSMKVRKAIEEIYSKQNDRRVKMGKSSDYALYAFKEENGIKTGFWLDPERELQYYLLRDDACIEFRNKIRPLKIRLLDESIKTINVDSSQTVENLMPIICDKLGVANYEEYSLCRESLEPSMEMENISNNINGTMNGTMNGGSTGGGTLMRNTLRKNKQDQKMEQLKRKLKIDDDMNWIDHSKTLEEQDINPSTTLVFRRKYFYSDQNIDSRDPMQLHLLYVQTRDAIINGQHPVTLEQACEFAGIQCQIDHGDYVETKHKQGFLDLKNYLPKDYLKQKNIEKRIFMEHKKHIGRVNNLDAKVLYVTKARLLKTYGVTFFLVKEKMQGKNKLVPRLLGVTKDSVLRLDEKTKEILKTWPLTTVKRWAPTPNSFTLDFGDYSDSYYSVQTTEGEQISKLIGGYIDIILRRKKAKDHFGIDGDEGSAMIEDSVSPSKATIMQHQPDAKPSRPIIEDVAIPGIIRTGTGGPQLLKIDQIPEVKQIPIVQSQPTLTQSPVMAAQHPKYLQTGLSDPQRALLGTIGTGQDAVQKALNELDSKAIIPEYGPDLGYKQDQLDVKKATVSSQMAALNAATAQVLTLTSVPEEEVDHPALGAAISQITTNLPAMAKDVKMIAALSDDHDRGDRLIDAARNLCNAFSDLLRAAEPSNNVPRQNLITAANKVSDATSNLLYNIDDENMDREASDTLLSLSKPVANATAKLVLKAKDVASRCDDQASKNRVISAATQCALATSQLVSCAKVVAPTIHSPNCQKQIVDASKEVSKAVDNINRVCKDSIQDYHLNGQVDQAAGEVNDALNNLLNYVRSLGSTGHRGRKQPGDDGAVDTILDATDRLFSSTGDASEMVKQAKILAQATSQLIQNIKGQAETQPDSDIQKRLLSAAKSLADATSRLVEAAKGCATNPNDSNSQAALRAAAEDLRNATNTAASNALKQKLMNRLEATAKHATAMATQNIAAVHGCAPYNQNGPNQNEMNQLCREVNGSIPPVVSSIKAYHNEPNNSTKQSQLINSCENFMGPSLRLANVSLSSSPTISDKSASIQLTQSAQQLAEALSELRSCLTKASEACSFSNEINAAIDNIRQLNIELSECRMAALKHSLKPLPGDNFDHCSSRLNSACKSVASAMAQLLSATSQGEQNYIGTASREVTSSLKNLTSSARGVAATANERDVQMQVLDHSNQILELSVTLFEEIRWALENSQDSERHQRLTNIAKSLSSALQNCVTCLPSHKDLDDSIRQISDSTRSLTLDHHYSSHKSYAELQNDIQMAATRLNESTSEVIESSRLPSKLAPVSKNFALHYSTLFELTNEISGQTSDNLVKQQIRSCLDGLSASSSRFLQSAKTVSADPNAPNSSSQMAAAARSVTQSISNLLDICSSSAPGQKECDQAIQNIQMMRSYLDNPSIQLNDSTYFECLELVTEKSRRLGDAMTGIANNARRNEHESFGESVRDASDSVCGLLEGAAQAAYLVGASDPTSIAGRAGIIDINLLNRCQETIHNACAQLTAPAATKDQIIRCATDIAKSTSNLCNACRVASSRTQNPYHRKNFVQSAKDVANATATLIKEIKPLEESSAAHMNENCRIATRPLLESVDNLISFANSPEFASVPAQISGKARQHQQPITQYGKAIIDASSNMIMSAKTLAINPKDPPGWQILANHSKNVSDSIKKLVTSIKDASPGQNECDDALEKLGSCIKKLDQSSLDAINKILHVRNDNTAKGFREAVSASLSEIRENIDPVRVAGKSKAEKLGHSITQLIGYFDLLVSNSIGYASKIPDDKQQNQILDKSKAVCESALQLIYTVKECGGNPKATSLHSEIEDSSQDMKNAIKNFENLMQSAASEEGHVNSIIEQLTKSLTRITASSAIYSNGSGSSPDNLSYVDYQTRMVANVKDIARIAQDMSAKSSTQVSQLGSLCTRLSENYANLANDVNGIAAATNNIETASRIKSSVQELGTACVDIVKNAGSCLTNPGDSYSQRELTDSARNVSEKCSYVLAAFQAGSRGTQACIMAANSVQGIIGDIDTTILFANSGALNPEDPNDSFGIYKDEILKTAKALVEDTKTLVAGAASSQEALAVAAQNAVQTITQLTTAVKQGAATLGSNNSEAQVMLLNSVKDVAIALNELIDATKTASGKNINDPAMMHLKDSAKVMVTNVTSLLKTVKTVEDEQQRGTRALEATIDGIEGEIRSYDSGSMYINQDVTPEHLIRATKPVTMATAKAVAAGTSGQQDDIIVVANMGRKAIHDLLQVCKSAALLADNQEIKIRILDAGKKCSYDYQQLLKIIFHILQRPTNVNDVKQQLYQMSRTIAASVTEIVSLAEMLKNVDWVDPEDPTVIAENELLGAASSIDLAAKKLANLQPRIDSIKLPDEDLNFDEIILEAAKSIAQATAMLIRAASNAQKELVATGKVDAHGGGVHQFSDDDQWSEGLISASRHVAAATHSLVEAANALVLGQASEEKLISAAKQVASSTAQLLVACKVKADPESQAMKRLQTAGNAVKKATDNLVRAAQQAIEQEEEQNLIISKRRVQGITQEIVAREEILKKERELVEAREKLAAINRAKYGNRPPDEKDFGFTSVQQFNNTYYQQQDQQQQQTFNHNHPHHFHQEN</sequence>
<dbReference type="Gene3D" id="1.20.1410.10">
    <property type="entry name" value="I/LWEQ domain"/>
    <property type="match status" value="1"/>
</dbReference>
<dbReference type="CDD" id="cd12150">
    <property type="entry name" value="talin-RS"/>
    <property type="match status" value="1"/>
</dbReference>
<dbReference type="CDD" id="cd17090">
    <property type="entry name" value="FERM_F1_TLN"/>
    <property type="match status" value="1"/>
</dbReference>
<dbReference type="InterPro" id="IPR019749">
    <property type="entry name" value="Band_41_domain"/>
</dbReference>
<feature type="coiled-coil region" evidence="4">
    <location>
        <begin position="2523"/>
        <end position="2586"/>
    </location>
</feature>
<organism evidence="8 9">
    <name type="scientific">Dermatophagoides pteronyssinus</name>
    <name type="common">European house dust mite</name>
    <dbReference type="NCBI Taxonomy" id="6956"/>
    <lineage>
        <taxon>Eukaryota</taxon>
        <taxon>Metazoa</taxon>
        <taxon>Ecdysozoa</taxon>
        <taxon>Arthropoda</taxon>
        <taxon>Chelicerata</taxon>
        <taxon>Arachnida</taxon>
        <taxon>Acari</taxon>
        <taxon>Acariformes</taxon>
        <taxon>Sarcoptiformes</taxon>
        <taxon>Astigmata</taxon>
        <taxon>Psoroptidia</taxon>
        <taxon>Analgoidea</taxon>
        <taxon>Pyroglyphidae</taxon>
        <taxon>Dermatophagoidinae</taxon>
        <taxon>Dermatophagoides</taxon>
    </lineage>
</organism>
<evidence type="ECO:0000313" key="9">
    <source>
        <dbReference type="Proteomes" id="UP000887458"/>
    </source>
</evidence>
<feature type="compositionally biased region" description="Basic residues" evidence="5">
    <location>
        <begin position="2625"/>
        <end position="2634"/>
    </location>
</feature>
<dbReference type="Gene3D" id="1.20.80.10">
    <property type="match status" value="1"/>
</dbReference>
<keyword evidence="9" id="KW-1185">Reference proteome</keyword>
<keyword evidence="4" id="KW-0175">Coiled coil</keyword>
<dbReference type="PROSITE" id="PS50057">
    <property type="entry name" value="FERM_3"/>
    <property type="match status" value="1"/>
</dbReference>
<feature type="domain" description="FERM" evidence="6">
    <location>
        <begin position="97"/>
        <end position="437"/>
    </location>
</feature>
<evidence type="ECO:0000256" key="3">
    <source>
        <dbReference type="ARBA" id="ARBA00023212"/>
    </source>
</evidence>
<comment type="subcellular location">
    <subcellularLocation>
        <location evidence="1">Cytoplasm</location>
        <location evidence="1">Cytoskeleton</location>
    </subcellularLocation>
</comment>
<dbReference type="InterPro" id="IPR015224">
    <property type="entry name" value="Talin_cent"/>
</dbReference>
<evidence type="ECO:0000256" key="2">
    <source>
        <dbReference type="ARBA" id="ARBA00022490"/>
    </source>
</evidence>
<dbReference type="CDD" id="cd14473">
    <property type="entry name" value="FERM_B-lobe"/>
    <property type="match status" value="1"/>
</dbReference>
<dbReference type="SUPFAM" id="SSF47031">
    <property type="entry name" value="Second domain of FERM"/>
    <property type="match status" value="1"/>
</dbReference>
<feature type="domain" description="I/LWEQ" evidence="7">
    <location>
        <begin position="2349"/>
        <end position="2591"/>
    </location>
</feature>
<dbReference type="PANTHER" id="PTHR19981:SF1">
    <property type="entry name" value="RHEA, ISOFORM B"/>
    <property type="match status" value="1"/>
</dbReference>
<keyword evidence="2" id="KW-0963">Cytoplasm</keyword>
<dbReference type="Gene3D" id="1.20.1420.10">
    <property type="entry name" value="Talin, central domain"/>
    <property type="match status" value="7"/>
</dbReference>
<name>A0ABQ8IU56_DERPT</name>
<evidence type="ECO:0000256" key="1">
    <source>
        <dbReference type="ARBA" id="ARBA00004245"/>
    </source>
</evidence>
<dbReference type="InterPro" id="IPR000299">
    <property type="entry name" value="FERM_domain"/>
</dbReference>
<feature type="region of interest" description="Disordered" evidence="5">
    <location>
        <begin position="2612"/>
        <end position="2634"/>
    </location>
</feature>
<dbReference type="InterPro" id="IPR054082">
    <property type="entry name" value="Talin_IBS2B"/>
</dbReference>
<dbReference type="Pfam" id="PF16511">
    <property type="entry name" value="FERM_f0"/>
    <property type="match status" value="1"/>
</dbReference>
<evidence type="ECO:0000256" key="4">
    <source>
        <dbReference type="SAM" id="Coils"/>
    </source>
</evidence>
<dbReference type="Proteomes" id="UP000887458">
    <property type="component" value="Unassembled WGS sequence"/>
</dbReference>
<dbReference type="SMART" id="SM01244">
    <property type="entry name" value="IRS"/>
    <property type="match status" value="1"/>
</dbReference>
<dbReference type="Pfam" id="PF02174">
    <property type="entry name" value="IRS"/>
    <property type="match status" value="1"/>
</dbReference>
<keyword evidence="3" id="KW-0206">Cytoskeleton</keyword>
<comment type="caution">
    <text evidence="8">The sequence shown here is derived from an EMBL/GenBank/DDBJ whole genome shotgun (WGS) entry which is preliminary data.</text>
</comment>
<dbReference type="InterPro" id="IPR049108">
    <property type="entry name" value="Talin_R4"/>
</dbReference>
<dbReference type="SMART" id="SM00307">
    <property type="entry name" value="ILWEQ"/>
    <property type="match status" value="1"/>
</dbReference>
<dbReference type="InterPro" id="IPR036723">
    <property type="entry name" value="Alpha-catenin/vinculin-like_sf"/>
</dbReference>
<dbReference type="Gene3D" id="1.20.120.230">
    <property type="entry name" value="Alpha-catenin/vinculin-like"/>
    <property type="match status" value="5"/>
</dbReference>
<proteinExistence type="predicted"/>
<dbReference type="Gene3D" id="2.30.29.30">
    <property type="entry name" value="Pleckstrin-homology domain (PH domain)/Phosphotyrosine-binding domain (PTB)"/>
    <property type="match status" value="1"/>
</dbReference>
<reference evidence="8 9" key="1">
    <citation type="journal article" date="2018" name="J. Allergy Clin. Immunol.">
        <title>High-quality assembly of Dermatophagoides pteronyssinus genome and transcriptome reveals a wide range of novel allergens.</title>
        <authorList>
            <person name="Liu X.Y."/>
            <person name="Yang K.Y."/>
            <person name="Wang M.Q."/>
            <person name="Kwok J.S."/>
            <person name="Zeng X."/>
            <person name="Yang Z."/>
            <person name="Xiao X.J."/>
            <person name="Lau C.P."/>
            <person name="Li Y."/>
            <person name="Huang Z.M."/>
            <person name="Ba J.G."/>
            <person name="Yim A.K."/>
            <person name="Ouyang C.Y."/>
            <person name="Ngai S.M."/>
            <person name="Chan T.F."/>
            <person name="Leung E.L."/>
            <person name="Liu L."/>
            <person name="Liu Z.G."/>
            <person name="Tsui S.K."/>
        </authorList>
    </citation>
    <scope>NUCLEOTIDE SEQUENCE [LARGE SCALE GENOMIC DNA]</scope>
    <source>
        <strain evidence="8">Derp</strain>
    </source>
</reference>
<dbReference type="InterPro" id="IPR035964">
    <property type="entry name" value="I/LWEQ_dom_sf"/>
</dbReference>
<feature type="compositionally biased region" description="Low complexity" evidence="5">
    <location>
        <begin position="2612"/>
        <end position="2624"/>
    </location>
</feature>
<evidence type="ECO:0000259" key="7">
    <source>
        <dbReference type="PROSITE" id="PS50945"/>
    </source>
</evidence>
<dbReference type="InterPro" id="IPR036476">
    <property type="entry name" value="Talin_cent_sf"/>
</dbReference>
<dbReference type="InterPro" id="IPR019748">
    <property type="entry name" value="FERM_central"/>
</dbReference>
<gene>
    <name evidence="8" type="primary">TLN1</name>
    <name evidence="8" type="ORF">DERP_009438</name>
</gene>
<dbReference type="InterPro" id="IPR014352">
    <property type="entry name" value="FERM/acyl-CoA-bd_prot_sf"/>
</dbReference>
<dbReference type="PROSITE" id="PS50945">
    <property type="entry name" value="I_LWEQ"/>
    <property type="match status" value="1"/>
</dbReference>
<dbReference type="SUPFAM" id="SSF109880">
    <property type="entry name" value="A middle domain of Talin 1"/>
    <property type="match status" value="1"/>
</dbReference>
<dbReference type="EMBL" id="NJHN03000117">
    <property type="protein sequence ID" value="KAH9413840.1"/>
    <property type="molecule type" value="Genomic_DNA"/>
</dbReference>
<dbReference type="InterPro" id="IPR032425">
    <property type="entry name" value="FERM_f0"/>
</dbReference>
<dbReference type="InterPro" id="IPR015009">
    <property type="entry name" value="Vinculin-bd_dom"/>
</dbReference>
<dbReference type="InterPro" id="IPR002404">
    <property type="entry name" value="IRS_PTB"/>
</dbReference>
<dbReference type="InterPro" id="IPR054060">
    <property type="entry name" value="TLN1-like_RS"/>
</dbReference>
<evidence type="ECO:0000256" key="5">
    <source>
        <dbReference type="SAM" id="MobiDB-lite"/>
    </source>
</evidence>
<dbReference type="Pfam" id="PF09141">
    <property type="entry name" value="Talin_middle"/>
    <property type="match status" value="1"/>
</dbReference>
<dbReference type="SUPFAM" id="SSF47220">
    <property type="entry name" value="alpha-catenin/vinculin-like"/>
    <property type="match status" value="4"/>
</dbReference>
<dbReference type="InterPro" id="IPR011993">
    <property type="entry name" value="PH-like_dom_sf"/>
</dbReference>
<accession>A0ABQ8IU56</accession>
<dbReference type="SUPFAM" id="SSF50729">
    <property type="entry name" value="PH domain-like"/>
    <property type="match status" value="1"/>
</dbReference>
<dbReference type="Pfam" id="PF21865">
    <property type="entry name" value="TLN1-like_RS"/>
    <property type="match status" value="2"/>
</dbReference>